<keyword evidence="2" id="KW-0812">Transmembrane</keyword>
<feature type="compositionally biased region" description="Gly residues" evidence="1">
    <location>
        <begin position="328"/>
        <end position="361"/>
    </location>
</feature>
<dbReference type="EMBL" id="FMUH01000009">
    <property type="protein sequence ID" value="SCX60426.1"/>
    <property type="molecule type" value="Genomic_DNA"/>
</dbReference>
<dbReference type="RefSeq" id="WP_092807854.1">
    <property type="nucleotide sequence ID" value="NZ_FMUH01000009.1"/>
</dbReference>
<dbReference type="STRING" id="1960309.SAMN03159343_4094"/>
<dbReference type="AlphaFoldDB" id="A0A1G4Z458"/>
<keyword evidence="2" id="KW-1133">Transmembrane helix</keyword>
<feature type="transmembrane region" description="Helical" evidence="2">
    <location>
        <begin position="118"/>
        <end position="144"/>
    </location>
</feature>
<feature type="transmembrane region" description="Helical" evidence="2">
    <location>
        <begin position="262"/>
        <end position="280"/>
    </location>
</feature>
<evidence type="ECO:0008006" key="5">
    <source>
        <dbReference type="Google" id="ProtNLM"/>
    </source>
</evidence>
<evidence type="ECO:0000256" key="2">
    <source>
        <dbReference type="SAM" id="Phobius"/>
    </source>
</evidence>
<dbReference type="Proteomes" id="UP000198981">
    <property type="component" value="Unassembled WGS sequence"/>
</dbReference>
<feature type="transmembrane region" description="Helical" evidence="2">
    <location>
        <begin position="166"/>
        <end position="191"/>
    </location>
</feature>
<feature type="transmembrane region" description="Helical" evidence="2">
    <location>
        <begin position="80"/>
        <end position="97"/>
    </location>
</feature>
<keyword evidence="2" id="KW-0472">Membrane</keyword>
<evidence type="ECO:0000313" key="3">
    <source>
        <dbReference type="EMBL" id="SCX60426.1"/>
    </source>
</evidence>
<accession>A0A1G4Z458</accession>
<gene>
    <name evidence="3" type="ORF">SAMN03159343_4094</name>
</gene>
<proteinExistence type="predicted"/>
<feature type="compositionally biased region" description="Low complexity" evidence="1">
    <location>
        <begin position="389"/>
        <end position="412"/>
    </location>
</feature>
<evidence type="ECO:0000313" key="4">
    <source>
        <dbReference type="Proteomes" id="UP000198981"/>
    </source>
</evidence>
<dbReference type="InterPro" id="IPR045782">
    <property type="entry name" value="TrbL_3"/>
</dbReference>
<keyword evidence="4" id="KW-1185">Reference proteome</keyword>
<name>A0A1G4Z458_9ACTN</name>
<feature type="region of interest" description="Disordered" evidence="1">
    <location>
        <begin position="328"/>
        <end position="431"/>
    </location>
</feature>
<feature type="transmembrane region" description="Helical" evidence="2">
    <location>
        <begin position="229"/>
        <end position="250"/>
    </location>
</feature>
<feature type="transmembrane region" description="Helical" evidence="2">
    <location>
        <begin position="286"/>
        <end position="310"/>
    </location>
</feature>
<reference evidence="4" key="1">
    <citation type="submission" date="2016-10" db="EMBL/GenBank/DDBJ databases">
        <authorList>
            <person name="Varghese N."/>
            <person name="Submissions S."/>
        </authorList>
    </citation>
    <scope>NUCLEOTIDE SEQUENCE [LARGE SCALE GENOMIC DNA]</scope>
    <source>
        <strain evidence="4">DSM 45722</strain>
    </source>
</reference>
<dbReference type="Pfam" id="PF19590">
    <property type="entry name" value="TrbL_3"/>
    <property type="match status" value="1"/>
</dbReference>
<sequence length="431" mass="41430">MADDGTGGGLPSAGVIREECGTLDLGCQAGQAVDDAIVDLAEKIVAAVGDLTTTLATFWIDTPSPDVATSSAVSFVQGTLTWFVLAIAVLSVLVAALKMAWERRAQPGSDLARSLVQLLIVSGAGLTGIGLLVTAADASAAWIIDRSTDDFGADLVRLLNLTDGDVAVLAVIVIIVVGLIALLASIVQIALLIVRNGFLVVLAGILPLSAAATNTAAGRQWFGKACSWLLAFILYKPAAAIVYATAFQLIGENASDDRLTTALTGLVLMILALLTLPALMRFLTPLVGAAAGGGGGGAAAVGAVATGAIAMRTAKGATGAAAAGGGRSAGAGAAGAGGPAGAGTGGPTGPGGGRGPGGSGGPASPPPPTRGSAAGSAGTTAGSGGGGVATATRTAAATQTAARGAARSADGGNDQTSNDTSDDGGGPSGNR</sequence>
<organism evidence="3 4">
    <name type="scientific">Klenkia marina</name>
    <dbReference type="NCBI Taxonomy" id="1960309"/>
    <lineage>
        <taxon>Bacteria</taxon>
        <taxon>Bacillati</taxon>
        <taxon>Actinomycetota</taxon>
        <taxon>Actinomycetes</taxon>
        <taxon>Geodermatophilales</taxon>
        <taxon>Geodermatophilaceae</taxon>
        <taxon>Klenkia</taxon>
    </lineage>
</organism>
<feature type="compositionally biased region" description="Low complexity" evidence="1">
    <location>
        <begin position="370"/>
        <end position="380"/>
    </location>
</feature>
<evidence type="ECO:0000256" key="1">
    <source>
        <dbReference type="SAM" id="MobiDB-lite"/>
    </source>
</evidence>
<feature type="transmembrane region" description="Helical" evidence="2">
    <location>
        <begin position="198"/>
        <end position="217"/>
    </location>
</feature>
<protein>
    <recommendedName>
        <fullName evidence="5">TrbL/VirB6 plasmid conjugal transfer protein</fullName>
    </recommendedName>
</protein>